<dbReference type="Proteomes" id="UP000280197">
    <property type="component" value="Chromosome"/>
</dbReference>
<name>A0A3S9I803_9ACTN</name>
<dbReference type="RefSeq" id="WP_126274400.1">
    <property type="nucleotide sequence ID" value="NZ_CP034463.1"/>
</dbReference>
<reference evidence="1 2" key="1">
    <citation type="submission" date="2018-12" db="EMBL/GenBank/DDBJ databases">
        <authorList>
            <person name="Li K."/>
        </authorList>
    </citation>
    <scope>NUCLEOTIDE SEQUENCE [LARGE SCALE GENOMIC DNA]</scope>
    <source>
        <strain evidence="2">CR22</strain>
    </source>
</reference>
<protein>
    <submittedName>
        <fullName evidence="1">Uncharacterized protein</fullName>
    </submittedName>
</protein>
<dbReference type="KEGG" id="saqu:EJC51_32985"/>
<evidence type="ECO:0000313" key="1">
    <source>
        <dbReference type="EMBL" id="AZP20469.1"/>
    </source>
</evidence>
<evidence type="ECO:0000313" key="2">
    <source>
        <dbReference type="Proteomes" id="UP000280197"/>
    </source>
</evidence>
<sequence length="60" mass="6130">MGAGRAGKGAEGREREACAAKAVTRTEATLTEIVDEIFLPLVRPAGTPKARTFGGDGTGL</sequence>
<dbReference type="EMBL" id="CP034463">
    <property type="protein sequence ID" value="AZP20469.1"/>
    <property type="molecule type" value="Genomic_DNA"/>
</dbReference>
<accession>A0A3S9I803</accession>
<dbReference type="AlphaFoldDB" id="A0A3S9I803"/>
<keyword evidence="2" id="KW-1185">Reference proteome</keyword>
<proteinExistence type="predicted"/>
<gene>
    <name evidence="1" type="ORF">EJC51_32985</name>
</gene>
<organism evidence="1 2">
    <name type="scientific">Streptomyces aquilus</name>
    <dbReference type="NCBI Taxonomy" id="2548456"/>
    <lineage>
        <taxon>Bacteria</taxon>
        <taxon>Bacillati</taxon>
        <taxon>Actinomycetota</taxon>
        <taxon>Actinomycetes</taxon>
        <taxon>Kitasatosporales</taxon>
        <taxon>Streptomycetaceae</taxon>
        <taxon>Streptomyces</taxon>
    </lineage>
</organism>